<accession>E6TV61</accession>
<dbReference type="EMBL" id="CP002394">
    <property type="protein sequence ID" value="ADU29745.1"/>
    <property type="molecule type" value="Genomic_DNA"/>
</dbReference>
<dbReference type="Gene3D" id="1.10.287.130">
    <property type="match status" value="1"/>
</dbReference>
<dbReference type="GO" id="GO:0005524">
    <property type="term" value="F:ATP binding"/>
    <property type="evidence" value="ECO:0007669"/>
    <property type="project" value="UniProtKB-KW"/>
</dbReference>
<evidence type="ECO:0000313" key="12">
    <source>
        <dbReference type="Proteomes" id="UP000001401"/>
    </source>
</evidence>
<evidence type="ECO:0000256" key="8">
    <source>
        <dbReference type="ARBA" id="ARBA00023012"/>
    </source>
</evidence>
<proteinExistence type="predicted"/>
<evidence type="ECO:0000259" key="10">
    <source>
        <dbReference type="PROSITE" id="PS50109"/>
    </source>
</evidence>
<reference evidence="11" key="1">
    <citation type="submission" date="2010-12" db="EMBL/GenBank/DDBJ databases">
        <title>Complete sequence of Bacillus cellulosilyticus DSM 2522.</title>
        <authorList>
            <consortium name="US DOE Joint Genome Institute"/>
            <person name="Lucas S."/>
            <person name="Copeland A."/>
            <person name="Lapidus A."/>
            <person name="Cheng J.-F."/>
            <person name="Bruce D."/>
            <person name="Goodwin L."/>
            <person name="Pitluck S."/>
            <person name="Chertkov O."/>
            <person name="Detter J.C."/>
            <person name="Han C."/>
            <person name="Tapia R."/>
            <person name="Land M."/>
            <person name="Hauser L."/>
            <person name="Jeffries C."/>
            <person name="Kyrpides N."/>
            <person name="Ivanova N."/>
            <person name="Mikhailova N."/>
            <person name="Brumm P."/>
            <person name="Mead D."/>
            <person name="Woyke T."/>
        </authorList>
    </citation>
    <scope>NUCLEOTIDE SEQUENCE [LARGE SCALE GENOMIC DNA]</scope>
    <source>
        <strain evidence="11">DSM 2522</strain>
    </source>
</reference>
<dbReference type="OrthoDB" id="9815750at2"/>
<evidence type="ECO:0000256" key="1">
    <source>
        <dbReference type="ARBA" id="ARBA00000085"/>
    </source>
</evidence>
<dbReference type="PANTHER" id="PTHR43547:SF2">
    <property type="entry name" value="HYBRID SIGNAL TRANSDUCTION HISTIDINE KINASE C"/>
    <property type="match status" value="1"/>
</dbReference>
<evidence type="ECO:0000256" key="4">
    <source>
        <dbReference type="ARBA" id="ARBA00022679"/>
    </source>
</evidence>
<evidence type="ECO:0000256" key="9">
    <source>
        <dbReference type="SAM" id="Coils"/>
    </source>
</evidence>
<evidence type="ECO:0000256" key="5">
    <source>
        <dbReference type="ARBA" id="ARBA00022741"/>
    </source>
</evidence>
<dbReference type="PRINTS" id="PR00344">
    <property type="entry name" value="BCTRLSENSOR"/>
</dbReference>
<dbReference type="CDD" id="cd00082">
    <property type="entry name" value="HisKA"/>
    <property type="match status" value="1"/>
</dbReference>
<keyword evidence="3" id="KW-0597">Phosphoprotein</keyword>
<dbReference type="HOGENOM" id="CLU_000445_114_39_9"/>
<keyword evidence="8" id="KW-0902">Two-component regulatory system</keyword>
<dbReference type="RefSeq" id="WP_013488082.1">
    <property type="nucleotide sequence ID" value="NC_014829.1"/>
</dbReference>
<dbReference type="InterPro" id="IPR036890">
    <property type="entry name" value="HATPase_C_sf"/>
</dbReference>
<protein>
    <recommendedName>
        <fullName evidence="2">histidine kinase</fullName>
        <ecNumber evidence="2">2.7.13.3</ecNumber>
    </recommendedName>
</protein>
<dbReference type="SUPFAM" id="SSF47384">
    <property type="entry name" value="Homodimeric domain of signal transducing histidine kinase"/>
    <property type="match status" value="1"/>
</dbReference>
<sequence>MVEQQKEHFIADYLYKNKFLIIKEIVNIYRERIGCPNKCTHEIIEALTAEFIKRVRDNKRSDKELAVIVRTLESYRQGMNILLEDLLSFFKDVRLKLENKINNIEKLKSDQTFISLFNLIFIDIQKEMFVIIYNDQQEEIEKKNQELKKLQQDRLQLLSKLSNSFAHEIRNPLTSIKGFVQLLESRIDKPANERKYFKYINQEIKDLEEQVNQILYLSNRKNHHDFQVSKLSLNDLVFEALSTFQPIFEEHEIQFNIEIKKQIVIHGVRDQLKLALYKIIHNAVDALLLIEKNREINLKLGIQNRKVMLTISNNGPPIPRLIESKIFDPFVSTKELGKGIGLPITKQIIEKHNGTVKWWSHGEWTSFSILLPYKESK</sequence>
<gene>
    <name evidence="11" type="ordered locus">Bcell_1482</name>
</gene>
<dbReference type="InterPro" id="IPR003661">
    <property type="entry name" value="HisK_dim/P_dom"/>
</dbReference>
<dbReference type="Pfam" id="PF00512">
    <property type="entry name" value="HisKA"/>
    <property type="match status" value="1"/>
</dbReference>
<dbReference type="eggNOG" id="COG4191">
    <property type="taxonomic scope" value="Bacteria"/>
</dbReference>
<dbReference type="Proteomes" id="UP000001401">
    <property type="component" value="Chromosome"/>
</dbReference>
<keyword evidence="6 11" id="KW-0418">Kinase</keyword>
<evidence type="ECO:0000256" key="3">
    <source>
        <dbReference type="ARBA" id="ARBA00022553"/>
    </source>
</evidence>
<feature type="domain" description="Histidine kinase" evidence="10">
    <location>
        <begin position="164"/>
        <end position="375"/>
    </location>
</feature>
<keyword evidence="7" id="KW-0067">ATP-binding</keyword>
<evidence type="ECO:0000313" key="11">
    <source>
        <dbReference type="EMBL" id="ADU29745.1"/>
    </source>
</evidence>
<dbReference type="GO" id="GO:0000155">
    <property type="term" value="F:phosphorelay sensor kinase activity"/>
    <property type="evidence" value="ECO:0007669"/>
    <property type="project" value="InterPro"/>
</dbReference>
<dbReference type="KEGG" id="bco:Bcell_1482"/>
<dbReference type="InterPro" id="IPR036097">
    <property type="entry name" value="HisK_dim/P_sf"/>
</dbReference>
<keyword evidence="5" id="KW-0547">Nucleotide-binding</keyword>
<dbReference type="STRING" id="649639.Bcell_1482"/>
<dbReference type="InterPro" id="IPR005467">
    <property type="entry name" value="His_kinase_dom"/>
</dbReference>
<evidence type="ECO:0000256" key="7">
    <source>
        <dbReference type="ARBA" id="ARBA00022840"/>
    </source>
</evidence>
<dbReference type="InterPro" id="IPR004358">
    <property type="entry name" value="Sig_transdc_His_kin-like_C"/>
</dbReference>
<dbReference type="PROSITE" id="PS50109">
    <property type="entry name" value="HIS_KIN"/>
    <property type="match status" value="1"/>
</dbReference>
<keyword evidence="4" id="KW-0808">Transferase</keyword>
<feature type="coiled-coil region" evidence="9">
    <location>
        <begin position="90"/>
        <end position="160"/>
    </location>
</feature>
<evidence type="ECO:0000256" key="6">
    <source>
        <dbReference type="ARBA" id="ARBA00022777"/>
    </source>
</evidence>
<dbReference type="Gene3D" id="3.30.565.10">
    <property type="entry name" value="Histidine kinase-like ATPase, C-terminal domain"/>
    <property type="match status" value="1"/>
</dbReference>
<dbReference type="SMART" id="SM00387">
    <property type="entry name" value="HATPase_c"/>
    <property type="match status" value="1"/>
</dbReference>
<evidence type="ECO:0000256" key="2">
    <source>
        <dbReference type="ARBA" id="ARBA00012438"/>
    </source>
</evidence>
<keyword evidence="12" id="KW-1185">Reference proteome</keyword>
<comment type="catalytic activity">
    <reaction evidence="1">
        <text>ATP + protein L-histidine = ADP + protein N-phospho-L-histidine.</text>
        <dbReference type="EC" id="2.7.13.3"/>
    </reaction>
</comment>
<name>E6TV61_EVAC2</name>
<dbReference type="Pfam" id="PF02518">
    <property type="entry name" value="HATPase_c"/>
    <property type="match status" value="1"/>
</dbReference>
<dbReference type="EC" id="2.7.13.3" evidence="2"/>
<keyword evidence="9" id="KW-0175">Coiled coil</keyword>
<dbReference type="PANTHER" id="PTHR43547">
    <property type="entry name" value="TWO-COMPONENT HISTIDINE KINASE"/>
    <property type="match status" value="1"/>
</dbReference>
<dbReference type="SUPFAM" id="SSF55874">
    <property type="entry name" value="ATPase domain of HSP90 chaperone/DNA topoisomerase II/histidine kinase"/>
    <property type="match status" value="1"/>
</dbReference>
<dbReference type="AlphaFoldDB" id="E6TV61"/>
<dbReference type="InterPro" id="IPR003594">
    <property type="entry name" value="HATPase_dom"/>
</dbReference>
<dbReference type="SMART" id="SM00388">
    <property type="entry name" value="HisKA"/>
    <property type="match status" value="1"/>
</dbReference>
<organism evidence="11 12">
    <name type="scientific">Evansella cellulosilytica (strain ATCC 21833 / DSM 2522 / FERM P-1141 / JCM 9156 / N-4)</name>
    <name type="common">Bacillus cellulosilyticus</name>
    <dbReference type="NCBI Taxonomy" id="649639"/>
    <lineage>
        <taxon>Bacteria</taxon>
        <taxon>Bacillati</taxon>
        <taxon>Bacillota</taxon>
        <taxon>Bacilli</taxon>
        <taxon>Bacillales</taxon>
        <taxon>Bacillaceae</taxon>
        <taxon>Evansella</taxon>
    </lineage>
</organism>